<gene>
    <name evidence="1" type="ORF">MSAN_02174800</name>
</gene>
<protein>
    <recommendedName>
        <fullName evidence="3">LCCL domain-containing protein</fullName>
    </recommendedName>
</protein>
<sequence length="187" mass="20700">MAVPAEFSILDISGKFNLNKSMSGDTDEMLNLQGIGWMKRKVIAVASVTLAIKHYKDEAGVERFDIDQTLTGGIPGAKEESVLNWAEKPSKSPLFGDIIGRARRCQVSELEDDFLKSNWTADTIEHGVIHVRVVSDTAKSGTSWTVNQVLGVQEINGQRRHARNVKFTGPKGENIELVLVYDWISSK</sequence>
<dbReference type="Proteomes" id="UP000623467">
    <property type="component" value="Unassembled WGS sequence"/>
</dbReference>
<dbReference type="InterPro" id="IPR053037">
    <property type="entry name" value="Pericyclase_pydY-like"/>
</dbReference>
<evidence type="ECO:0000313" key="2">
    <source>
        <dbReference type="Proteomes" id="UP000623467"/>
    </source>
</evidence>
<accession>A0A8H6XDY8</accession>
<evidence type="ECO:0008006" key="3">
    <source>
        <dbReference type="Google" id="ProtNLM"/>
    </source>
</evidence>
<dbReference type="OrthoDB" id="425354at2759"/>
<dbReference type="AlphaFoldDB" id="A0A8H6XDY8"/>
<reference evidence="1" key="1">
    <citation type="submission" date="2020-05" db="EMBL/GenBank/DDBJ databases">
        <title>Mycena genomes resolve the evolution of fungal bioluminescence.</title>
        <authorList>
            <person name="Tsai I.J."/>
        </authorList>
    </citation>
    <scope>NUCLEOTIDE SEQUENCE</scope>
    <source>
        <strain evidence="1">160909Yilan</strain>
    </source>
</reference>
<keyword evidence="2" id="KW-1185">Reference proteome</keyword>
<dbReference type="PANTHER" id="PTHR38115">
    <property type="entry name" value="LIPOCALIN-LIKE DOMAIN-CONTAINING PROTEIN"/>
    <property type="match status" value="1"/>
</dbReference>
<dbReference type="EMBL" id="JACAZH010000031">
    <property type="protein sequence ID" value="KAF7339603.1"/>
    <property type="molecule type" value="Genomic_DNA"/>
</dbReference>
<proteinExistence type="predicted"/>
<evidence type="ECO:0000313" key="1">
    <source>
        <dbReference type="EMBL" id="KAF7339603.1"/>
    </source>
</evidence>
<organism evidence="1 2">
    <name type="scientific">Mycena sanguinolenta</name>
    <dbReference type="NCBI Taxonomy" id="230812"/>
    <lineage>
        <taxon>Eukaryota</taxon>
        <taxon>Fungi</taxon>
        <taxon>Dikarya</taxon>
        <taxon>Basidiomycota</taxon>
        <taxon>Agaricomycotina</taxon>
        <taxon>Agaricomycetes</taxon>
        <taxon>Agaricomycetidae</taxon>
        <taxon>Agaricales</taxon>
        <taxon>Marasmiineae</taxon>
        <taxon>Mycenaceae</taxon>
        <taxon>Mycena</taxon>
    </lineage>
</organism>
<comment type="caution">
    <text evidence="1">The sequence shown here is derived from an EMBL/GenBank/DDBJ whole genome shotgun (WGS) entry which is preliminary data.</text>
</comment>
<dbReference type="PANTHER" id="PTHR38115:SF1">
    <property type="entry name" value="LIPOCALIN-LIKE DOMAIN-CONTAINING PROTEIN"/>
    <property type="match status" value="1"/>
</dbReference>
<name>A0A8H6XDY8_9AGAR</name>